<keyword evidence="2" id="KW-1185">Reference proteome</keyword>
<accession>A0ABT0Y518</accession>
<dbReference type="Gene3D" id="2.30.110.10">
    <property type="entry name" value="Electron Transport, Fmn-binding Protein, Chain A"/>
    <property type="match status" value="1"/>
</dbReference>
<reference evidence="1 2" key="1">
    <citation type="submission" date="2022-06" db="EMBL/GenBank/DDBJ databases">
        <title>Actinoplanes abujensis sp. nov., isolated from Nigerian arid soil.</title>
        <authorList>
            <person name="Ding P."/>
        </authorList>
    </citation>
    <scope>NUCLEOTIDE SEQUENCE [LARGE SCALE GENOMIC DNA]</scope>
    <source>
        <strain evidence="2">TRM88002</strain>
    </source>
</reference>
<comment type="caution">
    <text evidence="1">The sequence shown here is derived from an EMBL/GenBank/DDBJ whole genome shotgun (WGS) entry which is preliminary data.</text>
</comment>
<evidence type="ECO:0000313" key="2">
    <source>
        <dbReference type="Proteomes" id="UP001523216"/>
    </source>
</evidence>
<protein>
    <submittedName>
        <fullName evidence="1">Pyridoxamine 5'-phosphate oxidase family protein</fullName>
    </submittedName>
</protein>
<dbReference type="Proteomes" id="UP001523216">
    <property type="component" value="Unassembled WGS sequence"/>
</dbReference>
<name>A0ABT0Y518_9ACTN</name>
<dbReference type="RefSeq" id="WP_251800930.1">
    <property type="nucleotide sequence ID" value="NZ_JAMQOL010000038.1"/>
</dbReference>
<organism evidence="1 2">
    <name type="scientific">Paractinoplanes hotanensis</name>
    <dbReference type="NCBI Taxonomy" id="2906497"/>
    <lineage>
        <taxon>Bacteria</taxon>
        <taxon>Bacillati</taxon>
        <taxon>Actinomycetota</taxon>
        <taxon>Actinomycetes</taxon>
        <taxon>Micromonosporales</taxon>
        <taxon>Micromonosporaceae</taxon>
        <taxon>Paractinoplanes</taxon>
    </lineage>
</organism>
<sequence length="299" mass="32616">MLPQIIDAYRTCEFATLGKDGTPIAWPTSGIRTADGDFLLTTSLGYPQKAFNVRRDERVALLFSDPTASALDRPSQILVRGTATCAAQIHTEPTGDLGRFWSMILSRQPGSQRYLDWPVNRFIDFYFMRLLIKVTPTEVTVNELPEPAAPQDNGIIGSSVLSAYPTAVLAACDASGAPTLMRTTVTSTANGYQVAAPARFPDMTGPGSLLVHRHDDRLDNIHNAVVVGSLDDEGLLRPSRLIEPAGRLGGGPADLLRTMRNLRGTTNRYLDRRGLTRPAIPWPAYRMIRAAARSGRSTP</sequence>
<gene>
    <name evidence="1" type="ORF">LXN57_26500</name>
</gene>
<evidence type="ECO:0000313" key="1">
    <source>
        <dbReference type="EMBL" id="MCM4081130.1"/>
    </source>
</evidence>
<dbReference type="SUPFAM" id="SSF50475">
    <property type="entry name" value="FMN-binding split barrel"/>
    <property type="match status" value="1"/>
</dbReference>
<proteinExistence type="predicted"/>
<dbReference type="EMBL" id="JAMQOL010000038">
    <property type="protein sequence ID" value="MCM4081130.1"/>
    <property type="molecule type" value="Genomic_DNA"/>
</dbReference>
<dbReference type="InterPro" id="IPR012349">
    <property type="entry name" value="Split_barrel_FMN-bd"/>
</dbReference>